<evidence type="ECO:0000259" key="3">
    <source>
        <dbReference type="PROSITE" id="PS51462"/>
    </source>
</evidence>
<name>A0A1Y1VFB0_9FUNG</name>
<dbReference type="InterPro" id="IPR000086">
    <property type="entry name" value="NUDIX_hydrolase_dom"/>
</dbReference>
<evidence type="ECO:0000313" key="4">
    <source>
        <dbReference type="EMBL" id="ORX54738.1"/>
    </source>
</evidence>
<dbReference type="GO" id="GO:0005634">
    <property type="term" value="C:nucleus"/>
    <property type="evidence" value="ECO:0007669"/>
    <property type="project" value="TreeGrafter"/>
</dbReference>
<evidence type="ECO:0000256" key="2">
    <source>
        <dbReference type="RuleBase" id="RU003476"/>
    </source>
</evidence>
<evidence type="ECO:0000256" key="1">
    <source>
        <dbReference type="ARBA" id="ARBA00022801"/>
    </source>
</evidence>
<gene>
    <name evidence="4" type="ORF">BCR36DRAFT_581630</name>
</gene>
<proteinExistence type="inferred from homology"/>
<dbReference type="AlphaFoldDB" id="A0A1Y1VFB0"/>
<comment type="similarity">
    <text evidence="2">Belongs to the Nudix hydrolase family.</text>
</comment>
<feature type="domain" description="Nudix hydrolase" evidence="3">
    <location>
        <begin position="47"/>
        <end position="187"/>
    </location>
</feature>
<keyword evidence="5" id="KW-1185">Reference proteome</keyword>
<dbReference type="FunFam" id="3.90.79.10:FF:000016">
    <property type="entry name" value="ADP-sugar pyrophosphatase isoform X1"/>
    <property type="match status" value="1"/>
</dbReference>
<dbReference type="GO" id="GO:0006753">
    <property type="term" value="P:nucleoside phosphate metabolic process"/>
    <property type="evidence" value="ECO:0007669"/>
    <property type="project" value="TreeGrafter"/>
</dbReference>
<protein>
    <recommendedName>
        <fullName evidence="3">Nudix hydrolase domain-containing protein</fullName>
    </recommendedName>
</protein>
<dbReference type="PRINTS" id="PR00502">
    <property type="entry name" value="NUDIXFAMILY"/>
</dbReference>
<dbReference type="SUPFAM" id="SSF55811">
    <property type="entry name" value="Nudix"/>
    <property type="match status" value="1"/>
</dbReference>
<dbReference type="PANTHER" id="PTHR11839:SF1">
    <property type="entry name" value="ADP-SUGAR PYROPHOSPHATASE"/>
    <property type="match status" value="1"/>
</dbReference>
<dbReference type="PROSITE" id="PS51462">
    <property type="entry name" value="NUDIX"/>
    <property type="match status" value="1"/>
</dbReference>
<dbReference type="STRING" id="1754191.A0A1Y1VFB0"/>
<sequence length="200" mass="22250">MSGAKILNITGMSNNESKWVALDKIEYQDPSGKKRVWEMCHRTSRKGDCDAVAIFTILSATEDKPEETLLVSQFRPPVGKLTFEFPAGLIDEGETAAQAAVRELKEETGYCGVVREVSPIIFSDPGLTNANMKLVVMDVDRSLEINQNVVAVPDEGEFIDVFHIPVNNLYDFLIEKEKTTHAVDARLLHFAYGLKFASKV</sequence>
<dbReference type="PANTHER" id="PTHR11839">
    <property type="entry name" value="UDP/ADP-SUGAR PYROPHOSPHATASE"/>
    <property type="match status" value="1"/>
</dbReference>
<dbReference type="InterPro" id="IPR015797">
    <property type="entry name" value="NUDIX_hydrolase-like_dom_sf"/>
</dbReference>
<dbReference type="Gene3D" id="3.90.79.10">
    <property type="entry name" value="Nucleoside Triphosphate Pyrophosphohydrolase"/>
    <property type="match status" value="1"/>
</dbReference>
<evidence type="ECO:0000313" key="5">
    <source>
        <dbReference type="Proteomes" id="UP000193719"/>
    </source>
</evidence>
<dbReference type="InterPro" id="IPR020084">
    <property type="entry name" value="NUDIX_hydrolase_CS"/>
</dbReference>
<reference evidence="4 5" key="1">
    <citation type="submission" date="2016-08" db="EMBL/GenBank/DDBJ databases">
        <title>Genomes of anaerobic fungi encode conserved fungal cellulosomes for biomass hydrolysis.</title>
        <authorList>
            <consortium name="DOE Joint Genome Institute"/>
            <person name="Haitjema C.H."/>
            <person name="Gilmore S.P."/>
            <person name="Henske J.K."/>
            <person name="Solomon K.V."/>
            <person name="De Groot R."/>
            <person name="Kuo A."/>
            <person name="Mondo S.J."/>
            <person name="Salamov A.A."/>
            <person name="Labutti K."/>
            <person name="Zhao Z."/>
            <person name="Chiniquy J."/>
            <person name="Barry K."/>
            <person name="Brewer H.M."/>
            <person name="Purvine S.O."/>
            <person name="Wright A.T."/>
            <person name="Boxma B."/>
            <person name="Van Alen T."/>
            <person name="Hackstein J.H."/>
            <person name="Baker S.E."/>
            <person name="Grigoriev I.V."/>
            <person name="O'Malley M.A."/>
        </authorList>
    </citation>
    <scope>NUCLEOTIDE SEQUENCE [LARGE SCALE GENOMIC DNA]</scope>
    <source>
        <strain evidence="5">finn</strain>
    </source>
</reference>
<accession>A0A1Y1VFB0</accession>
<organism evidence="4 5">
    <name type="scientific">Piromyces finnis</name>
    <dbReference type="NCBI Taxonomy" id="1754191"/>
    <lineage>
        <taxon>Eukaryota</taxon>
        <taxon>Fungi</taxon>
        <taxon>Fungi incertae sedis</taxon>
        <taxon>Chytridiomycota</taxon>
        <taxon>Chytridiomycota incertae sedis</taxon>
        <taxon>Neocallimastigomycetes</taxon>
        <taxon>Neocallimastigales</taxon>
        <taxon>Neocallimastigaceae</taxon>
        <taxon>Piromyces</taxon>
    </lineage>
</organism>
<dbReference type="OrthoDB" id="10249920at2759"/>
<dbReference type="GO" id="GO:0047631">
    <property type="term" value="F:ADP-ribose diphosphatase activity"/>
    <property type="evidence" value="ECO:0007669"/>
    <property type="project" value="TreeGrafter"/>
</dbReference>
<reference evidence="4 5" key="2">
    <citation type="submission" date="2016-08" db="EMBL/GenBank/DDBJ databases">
        <title>Pervasive Adenine N6-methylation of Active Genes in Fungi.</title>
        <authorList>
            <consortium name="DOE Joint Genome Institute"/>
            <person name="Mondo S.J."/>
            <person name="Dannebaum R.O."/>
            <person name="Kuo R.C."/>
            <person name="Labutti K."/>
            <person name="Haridas S."/>
            <person name="Kuo A."/>
            <person name="Salamov A."/>
            <person name="Ahrendt S.R."/>
            <person name="Lipzen A."/>
            <person name="Sullivan W."/>
            <person name="Andreopoulos W.B."/>
            <person name="Clum A."/>
            <person name="Lindquist E."/>
            <person name="Daum C."/>
            <person name="Ramamoorthy G.K."/>
            <person name="Gryganskyi A."/>
            <person name="Culley D."/>
            <person name="Magnuson J.K."/>
            <person name="James T.Y."/>
            <person name="O'Malley M.A."/>
            <person name="Stajich J.E."/>
            <person name="Spatafora J.W."/>
            <person name="Visel A."/>
            <person name="Grigoriev I.V."/>
        </authorList>
    </citation>
    <scope>NUCLEOTIDE SEQUENCE [LARGE SCALE GENOMIC DNA]</scope>
    <source>
        <strain evidence="5">finn</strain>
    </source>
</reference>
<dbReference type="PROSITE" id="PS00893">
    <property type="entry name" value="NUDIX_BOX"/>
    <property type="match status" value="1"/>
</dbReference>
<dbReference type="EMBL" id="MCFH01000010">
    <property type="protein sequence ID" value="ORX54738.1"/>
    <property type="molecule type" value="Genomic_DNA"/>
</dbReference>
<dbReference type="CDD" id="cd18888">
    <property type="entry name" value="NUDIX_ADPRase_Nudt5"/>
    <property type="match status" value="1"/>
</dbReference>
<comment type="caution">
    <text evidence="4">The sequence shown here is derived from an EMBL/GenBank/DDBJ whole genome shotgun (WGS) entry which is preliminary data.</text>
</comment>
<dbReference type="InterPro" id="IPR020476">
    <property type="entry name" value="Nudix_hydrolase"/>
</dbReference>
<dbReference type="GO" id="GO:0019693">
    <property type="term" value="P:ribose phosphate metabolic process"/>
    <property type="evidence" value="ECO:0007669"/>
    <property type="project" value="TreeGrafter"/>
</dbReference>
<keyword evidence="1 2" id="KW-0378">Hydrolase</keyword>
<dbReference type="Proteomes" id="UP000193719">
    <property type="component" value="Unassembled WGS sequence"/>
</dbReference>
<dbReference type="Pfam" id="PF00293">
    <property type="entry name" value="NUDIX"/>
    <property type="match status" value="1"/>
</dbReference>